<proteinExistence type="predicted"/>
<gene>
    <name evidence="3" type="ORF">SAMN05660653_02035</name>
</gene>
<keyword evidence="2" id="KW-0732">Signal</keyword>
<name>A0A1G6DBN8_9BACT</name>
<dbReference type="RefSeq" id="WP_161946283.1">
    <property type="nucleotide sequence ID" value="NZ_FMXO01000011.1"/>
</dbReference>
<dbReference type="OrthoDB" id="5471688at2"/>
<dbReference type="InterPro" id="IPR025961">
    <property type="entry name" value="Metal_resist"/>
</dbReference>
<dbReference type="AlphaFoldDB" id="A0A1G6DBN8"/>
<organism evidence="3 4">
    <name type="scientific">Desulfonatronum thiosulfatophilum</name>
    <dbReference type="NCBI Taxonomy" id="617002"/>
    <lineage>
        <taxon>Bacteria</taxon>
        <taxon>Pseudomonadati</taxon>
        <taxon>Thermodesulfobacteriota</taxon>
        <taxon>Desulfovibrionia</taxon>
        <taxon>Desulfovibrionales</taxon>
        <taxon>Desulfonatronaceae</taxon>
        <taxon>Desulfonatronum</taxon>
    </lineage>
</organism>
<dbReference type="Pfam" id="PF13801">
    <property type="entry name" value="Metal_resist"/>
    <property type="match status" value="1"/>
</dbReference>
<feature type="region of interest" description="Disordered" evidence="1">
    <location>
        <begin position="129"/>
        <end position="162"/>
    </location>
</feature>
<evidence type="ECO:0000256" key="2">
    <source>
        <dbReference type="SAM" id="SignalP"/>
    </source>
</evidence>
<feature type="compositionally biased region" description="Gly residues" evidence="1">
    <location>
        <begin position="130"/>
        <end position="145"/>
    </location>
</feature>
<dbReference type="STRING" id="617002.SAMN05660653_02035"/>
<feature type="chain" id="PRO_5011643235" evidence="2">
    <location>
        <begin position="24"/>
        <end position="162"/>
    </location>
</feature>
<dbReference type="EMBL" id="FMXO01000011">
    <property type="protein sequence ID" value="SDB42577.1"/>
    <property type="molecule type" value="Genomic_DNA"/>
</dbReference>
<evidence type="ECO:0000313" key="4">
    <source>
        <dbReference type="Proteomes" id="UP000198771"/>
    </source>
</evidence>
<evidence type="ECO:0000256" key="1">
    <source>
        <dbReference type="SAM" id="MobiDB-lite"/>
    </source>
</evidence>
<accession>A0A1G6DBN8</accession>
<evidence type="ECO:0000313" key="3">
    <source>
        <dbReference type="EMBL" id="SDB42577.1"/>
    </source>
</evidence>
<dbReference type="Gene3D" id="1.20.120.1490">
    <property type="match status" value="1"/>
</dbReference>
<keyword evidence="4" id="KW-1185">Reference proteome</keyword>
<dbReference type="Proteomes" id="UP000198771">
    <property type="component" value="Unassembled WGS sequence"/>
</dbReference>
<sequence length="162" mass="17878">MRKISTISTAVLIIALLSFPVLAQHDHGAEPSEGQITDAHPVHGTLTEEQRQAVRNMVESHRQEVMHHNLRMRAKQAELDVLLASPEVNQEAINSVTEEITQLHGETLRMKNNLRRAIYEETGHLIRSGTLGGKGRGMGGRGMRSGMGSMDKCPMMSGHSDH</sequence>
<reference evidence="3 4" key="1">
    <citation type="submission" date="2016-10" db="EMBL/GenBank/DDBJ databases">
        <authorList>
            <person name="de Groot N.N."/>
        </authorList>
    </citation>
    <scope>NUCLEOTIDE SEQUENCE [LARGE SCALE GENOMIC DNA]</scope>
    <source>
        <strain evidence="3 4">ASO4-2</strain>
    </source>
</reference>
<feature type="signal peptide" evidence="2">
    <location>
        <begin position="1"/>
        <end position="23"/>
    </location>
</feature>
<protein>
    <submittedName>
        <fullName evidence="3">Heavy-metal resistance</fullName>
    </submittedName>
</protein>